<proteinExistence type="predicted"/>
<dbReference type="EMBL" id="CP026995">
    <property type="protein sequence ID" value="QLH07527.1"/>
    <property type="molecule type" value="Genomic_DNA"/>
</dbReference>
<reference evidence="1 2" key="1">
    <citation type="submission" date="2018-02" db="EMBL/GenBank/DDBJ databases">
        <title>Complete genome of Nitrosopumilus ureaphilus PS0.</title>
        <authorList>
            <person name="Qin W."/>
            <person name="Zheng Y."/>
            <person name="Stahl D.A."/>
        </authorList>
    </citation>
    <scope>NUCLEOTIDE SEQUENCE [LARGE SCALE GENOMIC DNA]</scope>
    <source>
        <strain evidence="1 2">PS0</strain>
    </source>
</reference>
<dbReference type="AlphaFoldDB" id="A0A7D5M8E4"/>
<dbReference type="KEGG" id="nue:C5F50_10940"/>
<sequence>MPTNMHLNALNELQYMKNPSFVIFEFNSNAIVDFAEDLEEAQGKCKIANSVGSNCKFFETSIYTIEKIRKATKDVDTNHPQQGIVIPGLDMNFRQD</sequence>
<protein>
    <submittedName>
        <fullName evidence="1">Uncharacterized protein</fullName>
    </submittedName>
</protein>
<organism evidence="1 2">
    <name type="scientific">Nitrosopumilus ureiphilus</name>
    <dbReference type="NCBI Taxonomy" id="1470067"/>
    <lineage>
        <taxon>Archaea</taxon>
        <taxon>Nitrososphaerota</taxon>
        <taxon>Nitrososphaeria</taxon>
        <taxon>Nitrosopumilales</taxon>
        <taxon>Nitrosopumilaceae</taxon>
        <taxon>Nitrosopumilus</taxon>
    </lineage>
</organism>
<evidence type="ECO:0000313" key="2">
    <source>
        <dbReference type="Proteomes" id="UP000509478"/>
    </source>
</evidence>
<dbReference type="Proteomes" id="UP000509478">
    <property type="component" value="Chromosome"/>
</dbReference>
<gene>
    <name evidence="1" type="ORF">C5F50_10940</name>
</gene>
<name>A0A7D5M8E4_9ARCH</name>
<accession>A0A7D5M8E4</accession>
<evidence type="ECO:0000313" key="1">
    <source>
        <dbReference type="EMBL" id="QLH07527.1"/>
    </source>
</evidence>
<keyword evidence="2" id="KW-1185">Reference proteome</keyword>